<dbReference type="InterPro" id="IPR032675">
    <property type="entry name" value="LRR_dom_sf"/>
</dbReference>
<dbReference type="GeneID" id="20079482"/>
<dbReference type="GO" id="GO:0031012">
    <property type="term" value="C:extracellular matrix"/>
    <property type="evidence" value="ECO:0007669"/>
    <property type="project" value="TreeGrafter"/>
</dbReference>
<feature type="transmembrane region" description="Helical" evidence="3">
    <location>
        <begin position="100"/>
        <end position="119"/>
    </location>
</feature>
<dbReference type="PROSITE" id="PS51450">
    <property type="entry name" value="LRR"/>
    <property type="match status" value="1"/>
</dbReference>
<evidence type="ECO:0000256" key="2">
    <source>
        <dbReference type="SAM" id="MobiDB-lite"/>
    </source>
</evidence>
<dbReference type="EMBL" id="KI913954">
    <property type="protein sequence ID" value="ETW08066.1"/>
    <property type="molecule type" value="Genomic_DNA"/>
</dbReference>
<dbReference type="GO" id="GO:0005615">
    <property type="term" value="C:extracellular space"/>
    <property type="evidence" value="ECO:0007669"/>
    <property type="project" value="TreeGrafter"/>
</dbReference>
<keyword evidence="3" id="KW-1133">Transmembrane helix</keyword>
<keyword evidence="1" id="KW-0732">Signal</keyword>
<evidence type="ECO:0000256" key="1">
    <source>
        <dbReference type="ARBA" id="ARBA00022729"/>
    </source>
</evidence>
<dbReference type="OrthoDB" id="76036at2759"/>
<keyword evidence="3" id="KW-0472">Membrane</keyword>
<reference evidence="4" key="1">
    <citation type="submission" date="2013-12" db="EMBL/GenBank/DDBJ databases">
        <title>The Genome Sequence of Aphanomyces invadans NJM9701.</title>
        <authorList>
            <consortium name="The Broad Institute Genomics Platform"/>
            <person name="Russ C."/>
            <person name="Tyler B."/>
            <person name="van West P."/>
            <person name="Dieguez-Uribeondo J."/>
            <person name="Young S.K."/>
            <person name="Zeng Q."/>
            <person name="Gargeya S."/>
            <person name="Fitzgerald M."/>
            <person name="Abouelleil A."/>
            <person name="Alvarado L."/>
            <person name="Chapman S.B."/>
            <person name="Gainer-Dewar J."/>
            <person name="Goldberg J."/>
            <person name="Griggs A."/>
            <person name="Gujja S."/>
            <person name="Hansen M."/>
            <person name="Howarth C."/>
            <person name="Imamovic A."/>
            <person name="Ireland A."/>
            <person name="Larimer J."/>
            <person name="McCowan C."/>
            <person name="Murphy C."/>
            <person name="Pearson M."/>
            <person name="Poon T.W."/>
            <person name="Priest M."/>
            <person name="Roberts A."/>
            <person name="Saif S."/>
            <person name="Shea T."/>
            <person name="Sykes S."/>
            <person name="Wortman J."/>
            <person name="Nusbaum C."/>
            <person name="Birren B."/>
        </authorList>
    </citation>
    <scope>NUCLEOTIDE SEQUENCE [LARGE SCALE GENOMIC DNA]</scope>
    <source>
        <strain evidence="4">NJM9701</strain>
    </source>
</reference>
<dbReference type="AlphaFoldDB" id="A0A024UNP0"/>
<dbReference type="InterPro" id="IPR001611">
    <property type="entry name" value="Leu-rich_rpt"/>
</dbReference>
<evidence type="ECO:0000256" key="3">
    <source>
        <dbReference type="SAM" id="Phobius"/>
    </source>
</evidence>
<dbReference type="InterPro" id="IPR050328">
    <property type="entry name" value="Dev_Immune_Receptor"/>
</dbReference>
<organism evidence="4">
    <name type="scientific">Aphanomyces invadans</name>
    <dbReference type="NCBI Taxonomy" id="157072"/>
    <lineage>
        <taxon>Eukaryota</taxon>
        <taxon>Sar</taxon>
        <taxon>Stramenopiles</taxon>
        <taxon>Oomycota</taxon>
        <taxon>Saprolegniomycetes</taxon>
        <taxon>Saprolegniales</taxon>
        <taxon>Verrucalvaceae</taxon>
        <taxon>Aphanomyces</taxon>
    </lineage>
</organism>
<dbReference type="SUPFAM" id="SSF52058">
    <property type="entry name" value="L domain-like"/>
    <property type="match status" value="1"/>
</dbReference>
<evidence type="ECO:0000313" key="4">
    <source>
        <dbReference type="EMBL" id="ETW08066.1"/>
    </source>
</evidence>
<proteinExistence type="predicted"/>
<name>A0A024UNP0_9STRA</name>
<gene>
    <name evidence="4" type="ORF">H310_02432</name>
</gene>
<sequence>MPRANLAAQFDSTAKLESESTAPPLLSSPTLSAITVRRFSGLSGLSELEWYGALRGPIIFLVYLFHGLSSLNFTVLGLLHMTATPFETRSLHLYHPKSCGVVYSFVAALHVFPFVRHVVPSREFRIHSLHRLTSLRKFPLLYRLHPRWVARLELPPYVGPILVRLMRVLFHTWIAYDMAARLVDGRSAHIYALILIGNGLATSWIVFIKHTGLQKTLFAFLQSFLAFLLSSGFPLFAFVVPIVRYRVEGTGVEPHDFGWLATTLASTRVLVITYPHQLVLNVSLSVLNYMALQHVASRLGPKSRRSGVSSHGRSSSRQVHHSNSGLGSSRVSIAAKMTSFRLSGNMQSIVHGLHQIRVDHENRRLLRLVFVVDLAWSMLVLVLTMLSEYTQRQCPPHCVLQSKPWFTTACNCIYARVDCNATHQDLDDVIHPDLLGANLLYLHTRHCELPHGVSLTVLAPFPFLYGLQLEFTGMTDWNVPSSSLSPSIMMVLIRYSQLREVPLVLQTPWPTLHTLILVGAPIQRVPPHVWQHWGALSSLWLSHTRLEQFPLEVLSIRTLETLALDSNHLSSIPPGLESLPYLSKLYLASTTSPTFRPH</sequence>
<feature type="transmembrane region" description="Helical" evidence="3">
    <location>
        <begin position="188"/>
        <end position="207"/>
    </location>
</feature>
<accession>A0A024UNP0</accession>
<feature type="transmembrane region" description="Helical" evidence="3">
    <location>
        <begin position="58"/>
        <end position="79"/>
    </location>
</feature>
<dbReference type="STRING" id="157072.A0A024UNP0"/>
<feature type="transmembrane region" description="Helical" evidence="3">
    <location>
        <begin position="365"/>
        <end position="386"/>
    </location>
</feature>
<dbReference type="PANTHER" id="PTHR24373:SF370">
    <property type="entry name" value="FISH-LIPS, ISOFORM E"/>
    <property type="match status" value="1"/>
</dbReference>
<protein>
    <submittedName>
        <fullName evidence="4">Uncharacterized protein</fullName>
    </submittedName>
</protein>
<dbReference type="VEuPathDB" id="FungiDB:H310_02432"/>
<feature type="compositionally biased region" description="Low complexity" evidence="2">
    <location>
        <begin position="306"/>
        <end position="317"/>
    </location>
</feature>
<feature type="region of interest" description="Disordered" evidence="2">
    <location>
        <begin position="301"/>
        <end position="327"/>
    </location>
</feature>
<feature type="transmembrane region" description="Helical" evidence="3">
    <location>
        <begin position="219"/>
        <end position="240"/>
    </location>
</feature>
<dbReference type="PANTHER" id="PTHR24373">
    <property type="entry name" value="SLIT RELATED LEUCINE-RICH REPEAT NEURONAL PROTEIN"/>
    <property type="match status" value="1"/>
</dbReference>
<dbReference type="Gene3D" id="3.80.10.10">
    <property type="entry name" value="Ribonuclease Inhibitor"/>
    <property type="match status" value="1"/>
</dbReference>
<dbReference type="RefSeq" id="XP_008864159.1">
    <property type="nucleotide sequence ID" value="XM_008865937.1"/>
</dbReference>
<keyword evidence="3" id="KW-0812">Transmembrane</keyword>